<accession>A0A1F8C4W1</accession>
<feature type="transmembrane region" description="Helical" evidence="8">
    <location>
        <begin position="118"/>
        <end position="137"/>
    </location>
</feature>
<dbReference type="Proteomes" id="UP000178429">
    <property type="component" value="Unassembled WGS sequence"/>
</dbReference>
<evidence type="ECO:0000256" key="8">
    <source>
        <dbReference type="SAM" id="Phobius"/>
    </source>
</evidence>
<keyword evidence="2" id="KW-1003">Cell membrane</keyword>
<sequence>MKKLKIRTFIAANWAWISIVVLAAAVRLLTLPKLLIFTPDEAYISYFVASIVKDFHIIWIGVSILGFDFYMGPFWIYALYPFYALLNGDPMVMGVLTSLMGVTTVFLIYWLGGKMFNRKVGIIAALLYATSALVIFYDQRPYPPGVPMWLMLMTLSLFMTQKSNKWWIVFAFLAGMVFHIHLSLGLMILVGAYWAYLRRKSLNKKILLISALTFIVTISPLIAFDYFHKGSNVTAPIRVLKLARGGEFNLNFETRLNSLLGGLSRMWYLDHGNANADEILYPCNTRGSNSTTGPVLLLSTLTLVIYASFLFAKKTWRDENRKLLALASLAIVIPFLFLPIFNPVEYYLLGLFPILFLIVGVFVGSLGGRVRGFAIILLIAAALNGVFTAFNANGDYGMLARKRLIARVGQIIGDETFELKTTGGACTGGWRYLFLSYYKKPLRSTEDESFAWLYPDEVSNKQADYTVGVKETRLPASDFEGEYLIQEGGFSAWVKRN</sequence>
<protein>
    <recommendedName>
        <fullName evidence="9">Glycosyltransferase RgtA/B/C/D-like domain-containing protein</fullName>
    </recommendedName>
</protein>
<dbReference type="AlphaFoldDB" id="A0A1F8C4W1"/>
<feature type="transmembrane region" description="Helical" evidence="8">
    <location>
        <begin position="12"/>
        <end position="37"/>
    </location>
</feature>
<gene>
    <name evidence="10" type="ORF">A2975_02715</name>
</gene>
<keyword evidence="4" id="KW-0808">Transferase</keyword>
<feature type="transmembrane region" description="Helical" evidence="8">
    <location>
        <begin position="206"/>
        <end position="224"/>
    </location>
</feature>
<evidence type="ECO:0000256" key="2">
    <source>
        <dbReference type="ARBA" id="ARBA00022475"/>
    </source>
</evidence>
<dbReference type="PANTHER" id="PTHR33908:SF11">
    <property type="entry name" value="MEMBRANE PROTEIN"/>
    <property type="match status" value="1"/>
</dbReference>
<keyword evidence="6 8" id="KW-1133">Transmembrane helix</keyword>
<dbReference type="STRING" id="1802525.A2975_02715"/>
<dbReference type="GO" id="GO:0005886">
    <property type="term" value="C:plasma membrane"/>
    <property type="evidence" value="ECO:0007669"/>
    <property type="project" value="UniProtKB-SubCell"/>
</dbReference>
<feature type="domain" description="Glycosyltransferase RgtA/B/C/D-like" evidence="9">
    <location>
        <begin position="75"/>
        <end position="222"/>
    </location>
</feature>
<keyword evidence="3" id="KW-0328">Glycosyltransferase</keyword>
<proteinExistence type="predicted"/>
<feature type="transmembrane region" description="Helical" evidence="8">
    <location>
        <begin position="166"/>
        <end position="194"/>
    </location>
</feature>
<comment type="subcellular location">
    <subcellularLocation>
        <location evidence="1">Cell membrane</location>
        <topology evidence="1">Multi-pass membrane protein</topology>
    </subcellularLocation>
</comment>
<dbReference type="GO" id="GO:0016763">
    <property type="term" value="F:pentosyltransferase activity"/>
    <property type="evidence" value="ECO:0007669"/>
    <property type="project" value="TreeGrafter"/>
</dbReference>
<feature type="transmembrane region" description="Helical" evidence="8">
    <location>
        <begin position="347"/>
        <end position="366"/>
    </location>
</feature>
<dbReference type="PANTHER" id="PTHR33908">
    <property type="entry name" value="MANNOSYLTRANSFERASE YKCB-RELATED"/>
    <property type="match status" value="1"/>
</dbReference>
<reference evidence="10 11" key="1">
    <citation type="journal article" date="2016" name="Nat. Commun.">
        <title>Thousands of microbial genomes shed light on interconnected biogeochemical processes in an aquifer system.</title>
        <authorList>
            <person name="Anantharaman K."/>
            <person name="Brown C.T."/>
            <person name="Hug L.A."/>
            <person name="Sharon I."/>
            <person name="Castelle C.J."/>
            <person name="Probst A.J."/>
            <person name="Thomas B.C."/>
            <person name="Singh A."/>
            <person name="Wilkins M.J."/>
            <person name="Karaoz U."/>
            <person name="Brodie E.L."/>
            <person name="Williams K.H."/>
            <person name="Hubbard S.S."/>
            <person name="Banfield J.F."/>
        </authorList>
    </citation>
    <scope>NUCLEOTIDE SEQUENCE [LARGE SCALE GENOMIC DNA]</scope>
</reference>
<dbReference type="InterPro" id="IPR050297">
    <property type="entry name" value="LipidA_mod_glycosyltrf_83"/>
</dbReference>
<dbReference type="Pfam" id="PF13231">
    <property type="entry name" value="PMT_2"/>
    <property type="match status" value="1"/>
</dbReference>
<evidence type="ECO:0000256" key="4">
    <source>
        <dbReference type="ARBA" id="ARBA00022679"/>
    </source>
</evidence>
<feature type="transmembrane region" description="Helical" evidence="8">
    <location>
        <begin position="57"/>
        <end position="80"/>
    </location>
</feature>
<evidence type="ECO:0000313" key="11">
    <source>
        <dbReference type="Proteomes" id="UP000178429"/>
    </source>
</evidence>
<evidence type="ECO:0000256" key="7">
    <source>
        <dbReference type="ARBA" id="ARBA00023136"/>
    </source>
</evidence>
<keyword evidence="7 8" id="KW-0472">Membrane</keyword>
<evidence type="ECO:0000256" key="6">
    <source>
        <dbReference type="ARBA" id="ARBA00022989"/>
    </source>
</evidence>
<feature type="transmembrane region" description="Helical" evidence="8">
    <location>
        <begin position="323"/>
        <end position="341"/>
    </location>
</feature>
<feature type="transmembrane region" description="Helical" evidence="8">
    <location>
        <begin position="373"/>
        <end position="392"/>
    </location>
</feature>
<evidence type="ECO:0000256" key="5">
    <source>
        <dbReference type="ARBA" id="ARBA00022692"/>
    </source>
</evidence>
<organism evidence="10 11">
    <name type="scientific">Candidatus Woesebacteria bacterium RIFCSPLOWO2_01_FULL_44_14</name>
    <dbReference type="NCBI Taxonomy" id="1802525"/>
    <lineage>
        <taxon>Bacteria</taxon>
        <taxon>Candidatus Woeseibacteriota</taxon>
    </lineage>
</organism>
<keyword evidence="5 8" id="KW-0812">Transmembrane</keyword>
<dbReference type="InterPro" id="IPR038731">
    <property type="entry name" value="RgtA/B/C-like"/>
</dbReference>
<name>A0A1F8C4W1_9BACT</name>
<evidence type="ECO:0000256" key="3">
    <source>
        <dbReference type="ARBA" id="ARBA00022676"/>
    </source>
</evidence>
<feature type="transmembrane region" description="Helical" evidence="8">
    <location>
        <begin position="294"/>
        <end position="311"/>
    </location>
</feature>
<evidence type="ECO:0000259" key="9">
    <source>
        <dbReference type="Pfam" id="PF13231"/>
    </source>
</evidence>
<feature type="transmembrane region" description="Helical" evidence="8">
    <location>
        <begin position="92"/>
        <end position="112"/>
    </location>
</feature>
<comment type="caution">
    <text evidence="10">The sequence shown here is derived from an EMBL/GenBank/DDBJ whole genome shotgun (WGS) entry which is preliminary data.</text>
</comment>
<dbReference type="GO" id="GO:0009103">
    <property type="term" value="P:lipopolysaccharide biosynthetic process"/>
    <property type="evidence" value="ECO:0007669"/>
    <property type="project" value="UniProtKB-ARBA"/>
</dbReference>
<evidence type="ECO:0000256" key="1">
    <source>
        <dbReference type="ARBA" id="ARBA00004651"/>
    </source>
</evidence>
<dbReference type="EMBL" id="MGHL01000002">
    <property type="protein sequence ID" value="OGM70778.1"/>
    <property type="molecule type" value="Genomic_DNA"/>
</dbReference>
<evidence type="ECO:0000313" key="10">
    <source>
        <dbReference type="EMBL" id="OGM70778.1"/>
    </source>
</evidence>